<feature type="transmembrane region" description="Helical" evidence="1">
    <location>
        <begin position="145"/>
        <end position="165"/>
    </location>
</feature>
<dbReference type="EMBL" id="DS113252">
    <property type="protein sequence ID" value="EAY15658.1"/>
    <property type="molecule type" value="Genomic_DNA"/>
</dbReference>
<sequence length="170" mass="19268">MDIENFYEKDIRTSIVWTQIPILSWLCPALGHVGVVDSHGVVFDFQGPRSVGRGRMLFGDPMQCWKLDVDTDIFDNAILQAEEEFHHKNYSLLCSNCHLFAACVLEKCNYPVPCCCFGRWTHCATIKIIQGLVIHGRSINICRSLLPWIGFIIIYGLIVILILFAKGIIP</sequence>
<proteinExistence type="predicted"/>
<gene>
    <name evidence="2" type="ORF">TVAG_405720</name>
</gene>
<name>A2DV62_TRIV3</name>
<protein>
    <submittedName>
        <fullName evidence="2">D4Ertd196e protein, putative</fullName>
    </submittedName>
</protein>
<dbReference type="InterPro" id="IPR008496">
    <property type="entry name" value="TMEM222/RTE1"/>
</dbReference>
<evidence type="ECO:0000313" key="2">
    <source>
        <dbReference type="EMBL" id="EAY15658.1"/>
    </source>
</evidence>
<dbReference type="STRING" id="5722.A2DV62"/>
<evidence type="ECO:0000256" key="1">
    <source>
        <dbReference type="SAM" id="Phobius"/>
    </source>
</evidence>
<keyword evidence="1" id="KW-0812">Transmembrane</keyword>
<reference evidence="2" key="1">
    <citation type="submission" date="2006-10" db="EMBL/GenBank/DDBJ databases">
        <authorList>
            <person name="Amadeo P."/>
            <person name="Zhao Q."/>
            <person name="Wortman J."/>
            <person name="Fraser-Liggett C."/>
            <person name="Carlton J."/>
        </authorList>
    </citation>
    <scope>NUCLEOTIDE SEQUENCE</scope>
    <source>
        <strain evidence="2">G3</strain>
    </source>
</reference>
<keyword evidence="3" id="KW-1185">Reference proteome</keyword>
<dbReference type="AlphaFoldDB" id="A2DV62"/>
<evidence type="ECO:0000313" key="3">
    <source>
        <dbReference type="Proteomes" id="UP000001542"/>
    </source>
</evidence>
<dbReference type="KEGG" id="tva:4773680"/>
<dbReference type="VEuPathDB" id="TrichDB:TVAGG3_0630500"/>
<dbReference type="RefSeq" id="XP_001327881.1">
    <property type="nucleotide sequence ID" value="XM_001327846.1"/>
</dbReference>
<keyword evidence="1" id="KW-0472">Membrane</keyword>
<dbReference type="Pfam" id="PF05608">
    <property type="entry name" value="RTE1"/>
    <property type="match status" value="1"/>
</dbReference>
<dbReference type="OrthoDB" id="267284at2759"/>
<reference evidence="2" key="2">
    <citation type="journal article" date="2007" name="Science">
        <title>Draft genome sequence of the sexually transmitted pathogen Trichomonas vaginalis.</title>
        <authorList>
            <person name="Carlton J.M."/>
            <person name="Hirt R.P."/>
            <person name="Silva J.C."/>
            <person name="Delcher A.L."/>
            <person name="Schatz M."/>
            <person name="Zhao Q."/>
            <person name="Wortman J.R."/>
            <person name="Bidwell S.L."/>
            <person name="Alsmark U.C.M."/>
            <person name="Besteiro S."/>
            <person name="Sicheritz-Ponten T."/>
            <person name="Noel C.J."/>
            <person name="Dacks J.B."/>
            <person name="Foster P.G."/>
            <person name="Simillion C."/>
            <person name="Van de Peer Y."/>
            <person name="Miranda-Saavedra D."/>
            <person name="Barton G.J."/>
            <person name="Westrop G.D."/>
            <person name="Mueller S."/>
            <person name="Dessi D."/>
            <person name="Fiori P.L."/>
            <person name="Ren Q."/>
            <person name="Paulsen I."/>
            <person name="Zhang H."/>
            <person name="Bastida-Corcuera F.D."/>
            <person name="Simoes-Barbosa A."/>
            <person name="Brown M.T."/>
            <person name="Hayes R.D."/>
            <person name="Mukherjee M."/>
            <person name="Okumura C.Y."/>
            <person name="Schneider R."/>
            <person name="Smith A.J."/>
            <person name="Vanacova S."/>
            <person name="Villalvazo M."/>
            <person name="Haas B.J."/>
            <person name="Pertea M."/>
            <person name="Feldblyum T.V."/>
            <person name="Utterback T.R."/>
            <person name="Shu C.L."/>
            <person name="Osoegawa K."/>
            <person name="de Jong P.J."/>
            <person name="Hrdy I."/>
            <person name="Horvathova L."/>
            <person name="Zubacova Z."/>
            <person name="Dolezal P."/>
            <person name="Malik S.B."/>
            <person name="Logsdon J.M. Jr."/>
            <person name="Henze K."/>
            <person name="Gupta A."/>
            <person name="Wang C.C."/>
            <person name="Dunne R.L."/>
            <person name="Upcroft J.A."/>
            <person name="Upcroft P."/>
            <person name="White O."/>
            <person name="Salzberg S.L."/>
            <person name="Tang P."/>
            <person name="Chiu C.-H."/>
            <person name="Lee Y.-S."/>
            <person name="Embley T.M."/>
            <person name="Coombs G.H."/>
            <person name="Mottram J.C."/>
            <person name="Tachezy J."/>
            <person name="Fraser-Liggett C.M."/>
            <person name="Johnson P.J."/>
        </authorList>
    </citation>
    <scope>NUCLEOTIDE SEQUENCE [LARGE SCALE GENOMIC DNA]</scope>
    <source>
        <strain evidence="2">G3</strain>
    </source>
</reference>
<dbReference type="Proteomes" id="UP000001542">
    <property type="component" value="Unassembled WGS sequence"/>
</dbReference>
<dbReference type="eggNOG" id="KOG3150">
    <property type="taxonomic scope" value="Eukaryota"/>
</dbReference>
<dbReference type="VEuPathDB" id="TrichDB:TVAG_405720"/>
<dbReference type="PANTHER" id="PTHR20921">
    <property type="entry name" value="TRANSMEMBRANE PROTEIN 222"/>
    <property type="match status" value="1"/>
</dbReference>
<dbReference type="InParanoid" id="A2DV62"/>
<keyword evidence="1" id="KW-1133">Transmembrane helix</keyword>
<accession>A2DV62</accession>
<organism evidence="2 3">
    <name type="scientific">Trichomonas vaginalis (strain ATCC PRA-98 / G3)</name>
    <dbReference type="NCBI Taxonomy" id="412133"/>
    <lineage>
        <taxon>Eukaryota</taxon>
        <taxon>Metamonada</taxon>
        <taxon>Parabasalia</taxon>
        <taxon>Trichomonadida</taxon>
        <taxon>Trichomonadidae</taxon>
        <taxon>Trichomonas</taxon>
    </lineage>
</organism>
<dbReference type="PANTHER" id="PTHR20921:SF0">
    <property type="entry name" value="TRANSMEMBRANE PROTEIN 222"/>
    <property type="match status" value="1"/>
</dbReference>